<accession>A0A1D8B2H1</accession>
<keyword evidence="2" id="KW-0472">Membrane</keyword>
<keyword evidence="2" id="KW-1133">Transmembrane helix</keyword>
<evidence type="ECO:0000256" key="1">
    <source>
        <dbReference type="SAM" id="MobiDB-lite"/>
    </source>
</evidence>
<gene>
    <name evidence="4" type="ORF">BH719_05270</name>
</gene>
<dbReference type="AlphaFoldDB" id="A0A1D8B2H1"/>
<dbReference type="OrthoDB" id="3254245at2"/>
<organism evidence="4 5">
    <name type="scientific">Pauljensenia hongkongensis</name>
    <dbReference type="NCBI Taxonomy" id="178339"/>
    <lineage>
        <taxon>Bacteria</taxon>
        <taxon>Bacillati</taxon>
        <taxon>Actinomycetota</taxon>
        <taxon>Actinomycetes</taxon>
        <taxon>Actinomycetales</taxon>
        <taxon>Actinomycetaceae</taxon>
        <taxon>Pauljensenia</taxon>
    </lineage>
</organism>
<feature type="domain" description="DUF2510" evidence="3">
    <location>
        <begin position="6"/>
        <end position="38"/>
    </location>
</feature>
<feature type="region of interest" description="Disordered" evidence="1">
    <location>
        <begin position="122"/>
        <end position="147"/>
    </location>
</feature>
<evidence type="ECO:0000256" key="2">
    <source>
        <dbReference type="SAM" id="Phobius"/>
    </source>
</evidence>
<evidence type="ECO:0000259" key="3">
    <source>
        <dbReference type="Pfam" id="PF10708"/>
    </source>
</evidence>
<feature type="compositionally biased region" description="Polar residues" evidence="1">
    <location>
        <begin position="138"/>
        <end position="147"/>
    </location>
</feature>
<keyword evidence="5" id="KW-1185">Reference proteome</keyword>
<evidence type="ECO:0000313" key="4">
    <source>
        <dbReference type="EMBL" id="AOS47347.1"/>
    </source>
</evidence>
<reference evidence="4 5" key="1">
    <citation type="submission" date="2016-09" db="EMBL/GenBank/DDBJ databases">
        <title>Complete genome sequence of Actinomyces hongkongensis HKU8.</title>
        <authorList>
            <person name="Gao Y.-X."/>
            <person name="Zhou Y.-Y."/>
            <person name="Xie Y."/>
            <person name="Wang M."/>
            <person name="Wang S.-J."/>
            <person name="Shen S.-G."/>
        </authorList>
    </citation>
    <scope>NUCLEOTIDE SEQUENCE [LARGE SCALE GENOMIC DNA]</scope>
    <source>
        <strain evidence="4 5">HKU8</strain>
    </source>
</reference>
<dbReference type="Pfam" id="PF10708">
    <property type="entry name" value="DUF2510"/>
    <property type="match status" value="1"/>
</dbReference>
<feature type="transmembrane region" description="Helical" evidence="2">
    <location>
        <begin position="86"/>
        <end position="111"/>
    </location>
</feature>
<proteinExistence type="predicted"/>
<evidence type="ECO:0000313" key="5">
    <source>
        <dbReference type="Proteomes" id="UP000095214"/>
    </source>
</evidence>
<dbReference type="RefSeq" id="WP_009743736.1">
    <property type="nucleotide sequence ID" value="NZ_CP017298.1"/>
</dbReference>
<dbReference type="STRING" id="178339.BH719_05270"/>
<keyword evidence="2" id="KW-0812">Transmembrane</keyword>
<protein>
    <recommendedName>
        <fullName evidence="3">DUF2510 domain-containing protein</fullName>
    </recommendedName>
</protein>
<dbReference type="EMBL" id="CP017298">
    <property type="protein sequence ID" value="AOS47347.1"/>
    <property type="molecule type" value="Genomic_DNA"/>
</dbReference>
<feature type="region of interest" description="Disordered" evidence="1">
    <location>
        <begin position="52"/>
        <end position="81"/>
    </location>
</feature>
<sequence length="147" mass="14918">MSTPVPGWYSDPAGSGRLRWWSGTEWTEQFQDAPATAAPSAEPLATGAVPQAVDSAAAPSAQQEPFGAATAADGAGRKDPAPSKGMLIACIAAWAVAVVLCVAMTISLGAFNKAGRTVEESQQGVTDAQQAVDDANSLDLSGNGENE</sequence>
<dbReference type="InterPro" id="IPR018929">
    <property type="entry name" value="DUF2510"/>
</dbReference>
<dbReference type="KEGG" id="phon:BH719_05270"/>
<dbReference type="Proteomes" id="UP000095214">
    <property type="component" value="Chromosome"/>
</dbReference>
<name>A0A1D8B2H1_9ACTO</name>